<organism evidence="1">
    <name type="scientific">Tanacetum cinerariifolium</name>
    <name type="common">Dalmatian daisy</name>
    <name type="synonym">Chrysanthemum cinerariifolium</name>
    <dbReference type="NCBI Taxonomy" id="118510"/>
    <lineage>
        <taxon>Eukaryota</taxon>
        <taxon>Viridiplantae</taxon>
        <taxon>Streptophyta</taxon>
        <taxon>Embryophyta</taxon>
        <taxon>Tracheophyta</taxon>
        <taxon>Spermatophyta</taxon>
        <taxon>Magnoliopsida</taxon>
        <taxon>eudicotyledons</taxon>
        <taxon>Gunneridae</taxon>
        <taxon>Pentapetalae</taxon>
        <taxon>asterids</taxon>
        <taxon>campanulids</taxon>
        <taxon>Asterales</taxon>
        <taxon>Asteraceae</taxon>
        <taxon>Asteroideae</taxon>
        <taxon>Anthemideae</taxon>
        <taxon>Anthemidinae</taxon>
        <taxon>Tanacetum</taxon>
    </lineage>
</organism>
<dbReference type="EMBL" id="BKCJ011342998">
    <property type="protein sequence ID" value="GFD23191.1"/>
    <property type="molecule type" value="Genomic_DNA"/>
</dbReference>
<gene>
    <name evidence="1" type="ORF">Tci_895160</name>
</gene>
<reference evidence="1" key="1">
    <citation type="journal article" date="2019" name="Sci. Rep.">
        <title>Draft genome of Tanacetum cinerariifolium, the natural source of mosquito coil.</title>
        <authorList>
            <person name="Yamashiro T."/>
            <person name="Shiraishi A."/>
            <person name="Satake H."/>
            <person name="Nakayama K."/>
        </authorList>
    </citation>
    <scope>NUCLEOTIDE SEQUENCE</scope>
</reference>
<feature type="non-terminal residue" evidence="1">
    <location>
        <position position="56"/>
    </location>
</feature>
<dbReference type="AlphaFoldDB" id="A0A699UNI2"/>
<feature type="non-terminal residue" evidence="1">
    <location>
        <position position="1"/>
    </location>
</feature>
<accession>A0A699UNI2</accession>
<comment type="caution">
    <text evidence="1">The sequence shown here is derived from an EMBL/GenBank/DDBJ whole genome shotgun (WGS) entry which is preliminary data.</text>
</comment>
<name>A0A699UNI2_TANCI</name>
<protein>
    <submittedName>
        <fullName evidence="1">Uncharacterized protein</fullName>
    </submittedName>
</protein>
<sequence>VKEECARTGSENTTGKLNVYLSNRCKSIDVMELLCELLMYMHLITHYHVFTKEDGK</sequence>
<proteinExistence type="predicted"/>
<evidence type="ECO:0000313" key="1">
    <source>
        <dbReference type="EMBL" id="GFD23191.1"/>
    </source>
</evidence>